<feature type="compositionally biased region" description="Basic and acidic residues" evidence="1">
    <location>
        <begin position="113"/>
        <end position="126"/>
    </location>
</feature>
<gene>
    <name evidence="2" type="ORF">TGMAS_289280B</name>
</gene>
<sequence>MPQDSNSFPAYVRRDPVPQESLAQPWSLIARKSLQVMQEKAAFSAFLSQTRRVEAAKFLEPTLGLPGDAFLRAKAGPSVAGLGSSRRGGKKEEEQELSTHDDDKKKKKKKTSGKKEQDALDRDRSSAHSGDVGIRGGDPGKPLPSLSENRLVYDALFSSIAAEHQDSALFLHCVMEQVQENVTSQISAAVPDGEGGRPEGPSETAGKNTAANVAVLCRVYPFFPELPPKQTDHLLLLLEFEFLLKSLFPNAPTPSLSVSRTFHEQLTPPQLIDTLSETLRTPGMYIAQRYVPRSDTLLLALYHRLASC</sequence>
<reference evidence="2 3" key="1">
    <citation type="submission" date="2014-04" db="EMBL/GenBank/DDBJ databases">
        <authorList>
            <person name="Sibley D."/>
            <person name="Venepally P."/>
            <person name="Karamycheva S."/>
            <person name="Hadjithomas M."/>
            <person name="Khan A."/>
            <person name="Brunk B."/>
            <person name="Roos D."/>
            <person name="Caler E."/>
            <person name="Lorenzi H."/>
        </authorList>
    </citation>
    <scope>NUCLEOTIDE SEQUENCE [LARGE SCALE GENOMIC DNA]</scope>
    <source>
        <strain evidence="2 3">MAS</strain>
    </source>
</reference>
<proteinExistence type="predicted"/>
<accession>A0A086QH39</accession>
<feature type="region of interest" description="Disordered" evidence="1">
    <location>
        <begin position="78"/>
        <end position="145"/>
    </location>
</feature>
<comment type="caution">
    <text evidence="2">The sequence shown here is derived from an EMBL/GenBank/DDBJ whole genome shotgun (WGS) entry which is preliminary data.</text>
</comment>
<evidence type="ECO:0000313" key="3">
    <source>
        <dbReference type="Proteomes" id="UP000028821"/>
    </source>
</evidence>
<evidence type="ECO:0000313" key="2">
    <source>
        <dbReference type="EMBL" id="KFH11921.1"/>
    </source>
</evidence>
<protein>
    <submittedName>
        <fullName evidence="2">Uncharacterized protein</fullName>
    </submittedName>
</protein>
<evidence type="ECO:0000256" key="1">
    <source>
        <dbReference type="SAM" id="MobiDB-lite"/>
    </source>
</evidence>
<feature type="compositionally biased region" description="Basic and acidic residues" evidence="1">
    <location>
        <begin position="90"/>
        <end position="104"/>
    </location>
</feature>
<feature type="region of interest" description="Disordered" evidence="1">
    <location>
        <begin position="188"/>
        <end position="207"/>
    </location>
</feature>
<dbReference type="AlphaFoldDB" id="A0A086QH39"/>
<dbReference type="EMBL" id="AEXC02001580">
    <property type="protein sequence ID" value="KFH11921.1"/>
    <property type="molecule type" value="Genomic_DNA"/>
</dbReference>
<name>A0A086QH39_TOXGO</name>
<dbReference type="VEuPathDB" id="ToxoDB:TGMAS_289280B"/>
<organism evidence="2 3">
    <name type="scientific">Toxoplasma gondii MAS</name>
    <dbReference type="NCBI Taxonomy" id="943118"/>
    <lineage>
        <taxon>Eukaryota</taxon>
        <taxon>Sar</taxon>
        <taxon>Alveolata</taxon>
        <taxon>Apicomplexa</taxon>
        <taxon>Conoidasida</taxon>
        <taxon>Coccidia</taxon>
        <taxon>Eucoccidiorida</taxon>
        <taxon>Eimeriorina</taxon>
        <taxon>Sarcocystidae</taxon>
        <taxon>Toxoplasma</taxon>
    </lineage>
</organism>
<dbReference type="Proteomes" id="UP000028821">
    <property type="component" value="Unassembled WGS sequence"/>
</dbReference>